<dbReference type="Proteomes" id="UP000799439">
    <property type="component" value="Unassembled WGS sequence"/>
</dbReference>
<gene>
    <name evidence="1" type="ORF">K461DRAFT_159966</name>
</gene>
<keyword evidence="2" id="KW-1185">Reference proteome</keyword>
<dbReference type="EMBL" id="ML996087">
    <property type="protein sequence ID" value="KAF2151980.1"/>
    <property type="molecule type" value="Genomic_DNA"/>
</dbReference>
<sequence>MRCPATVGKSQVHARLTAQCETGDISRRLISIRRSKSLPIGRPAQNPTRRSRCLSSCSRIFMFCSSLYESSSRPWITFQFFSGARSPFGETTLWSRCLGRDSLHLRPTVQPVERARYDDTPVSGTCRGRRLVRGAGQEVAGSPELKHSRPSTRWFDCRHCALRPDISPIDFCTQPRFSRLRRRRLDPSELLWTCLYPDTARKDYFGRRSSSENTDEYVPDTKSVCRSQKAGTRAGPVPHPACFFCGEQIF</sequence>
<name>A0A9P4MF60_9PEZI</name>
<dbReference type="AlphaFoldDB" id="A0A9P4MF60"/>
<comment type="caution">
    <text evidence="1">The sequence shown here is derived from an EMBL/GenBank/DDBJ whole genome shotgun (WGS) entry which is preliminary data.</text>
</comment>
<evidence type="ECO:0000313" key="1">
    <source>
        <dbReference type="EMBL" id="KAF2151980.1"/>
    </source>
</evidence>
<reference evidence="1" key="1">
    <citation type="journal article" date="2020" name="Stud. Mycol.">
        <title>101 Dothideomycetes genomes: a test case for predicting lifestyles and emergence of pathogens.</title>
        <authorList>
            <person name="Haridas S."/>
            <person name="Albert R."/>
            <person name="Binder M."/>
            <person name="Bloem J."/>
            <person name="Labutti K."/>
            <person name="Salamov A."/>
            <person name="Andreopoulos B."/>
            <person name="Baker S."/>
            <person name="Barry K."/>
            <person name="Bills G."/>
            <person name="Bluhm B."/>
            <person name="Cannon C."/>
            <person name="Castanera R."/>
            <person name="Culley D."/>
            <person name="Daum C."/>
            <person name="Ezra D."/>
            <person name="Gonzalez J."/>
            <person name="Henrissat B."/>
            <person name="Kuo A."/>
            <person name="Liang C."/>
            <person name="Lipzen A."/>
            <person name="Lutzoni F."/>
            <person name="Magnuson J."/>
            <person name="Mondo S."/>
            <person name="Nolan M."/>
            <person name="Ohm R."/>
            <person name="Pangilinan J."/>
            <person name="Park H.-J."/>
            <person name="Ramirez L."/>
            <person name="Alfaro M."/>
            <person name="Sun H."/>
            <person name="Tritt A."/>
            <person name="Yoshinaga Y."/>
            <person name="Zwiers L.-H."/>
            <person name="Turgeon B."/>
            <person name="Goodwin S."/>
            <person name="Spatafora J."/>
            <person name="Crous P."/>
            <person name="Grigoriev I."/>
        </authorList>
    </citation>
    <scope>NUCLEOTIDE SEQUENCE</scope>
    <source>
        <strain evidence="1">CBS 260.36</strain>
    </source>
</reference>
<evidence type="ECO:0000313" key="2">
    <source>
        <dbReference type="Proteomes" id="UP000799439"/>
    </source>
</evidence>
<proteinExistence type="predicted"/>
<accession>A0A9P4MF60</accession>
<organism evidence="1 2">
    <name type="scientific">Myriangium duriaei CBS 260.36</name>
    <dbReference type="NCBI Taxonomy" id="1168546"/>
    <lineage>
        <taxon>Eukaryota</taxon>
        <taxon>Fungi</taxon>
        <taxon>Dikarya</taxon>
        <taxon>Ascomycota</taxon>
        <taxon>Pezizomycotina</taxon>
        <taxon>Dothideomycetes</taxon>
        <taxon>Dothideomycetidae</taxon>
        <taxon>Myriangiales</taxon>
        <taxon>Myriangiaceae</taxon>
        <taxon>Myriangium</taxon>
    </lineage>
</organism>
<protein>
    <submittedName>
        <fullName evidence="1">Uncharacterized protein</fullName>
    </submittedName>
</protein>